<proteinExistence type="predicted"/>
<comment type="caution">
    <text evidence="1">The sequence shown here is derived from an EMBL/GenBank/DDBJ whole genome shotgun (WGS) entry which is preliminary data.</text>
</comment>
<dbReference type="EMBL" id="NHTK01005368">
    <property type="protein sequence ID" value="PPQ80321.1"/>
    <property type="molecule type" value="Genomic_DNA"/>
</dbReference>
<accession>A0A409WPA7</accession>
<dbReference type="Proteomes" id="UP000284842">
    <property type="component" value="Unassembled WGS sequence"/>
</dbReference>
<organism evidence="1 2">
    <name type="scientific">Panaeolus cyanescens</name>
    <dbReference type="NCBI Taxonomy" id="181874"/>
    <lineage>
        <taxon>Eukaryota</taxon>
        <taxon>Fungi</taxon>
        <taxon>Dikarya</taxon>
        <taxon>Basidiomycota</taxon>
        <taxon>Agaricomycotina</taxon>
        <taxon>Agaricomycetes</taxon>
        <taxon>Agaricomycetidae</taxon>
        <taxon>Agaricales</taxon>
        <taxon>Agaricineae</taxon>
        <taxon>Galeropsidaceae</taxon>
        <taxon>Panaeolus</taxon>
    </lineage>
</organism>
<name>A0A409WPA7_9AGAR</name>
<protein>
    <submittedName>
        <fullName evidence="1">Uncharacterized protein</fullName>
    </submittedName>
</protein>
<reference evidence="1 2" key="1">
    <citation type="journal article" date="2018" name="Evol. Lett.">
        <title>Horizontal gene cluster transfer increased hallucinogenic mushroom diversity.</title>
        <authorList>
            <person name="Reynolds H.T."/>
            <person name="Vijayakumar V."/>
            <person name="Gluck-Thaler E."/>
            <person name="Korotkin H.B."/>
            <person name="Matheny P.B."/>
            <person name="Slot J.C."/>
        </authorList>
    </citation>
    <scope>NUCLEOTIDE SEQUENCE [LARGE SCALE GENOMIC DNA]</scope>
    <source>
        <strain evidence="1 2">2629</strain>
    </source>
</reference>
<dbReference type="AlphaFoldDB" id="A0A409WPA7"/>
<sequence length="145" mass="15556">MAPIPLSSSHSRPHFSPIYTLFTSLCQCFGWRLYSESILNAAENAIAGSGAIVAACTETKLIDGEERENGVLLEWVLGWDGRAIVGVPGLVGAVVNGGALQLMIVEAQHLRGGAEIDIEFNRISRKVLRRSSTQVAVWHGGAGRE</sequence>
<keyword evidence="2" id="KW-1185">Reference proteome</keyword>
<evidence type="ECO:0000313" key="1">
    <source>
        <dbReference type="EMBL" id="PPQ80321.1"/>
    </source>
</evidence>
<evidence type="ECO:0000313" key="2">
    <source>
        <dbReference type="Proteomes" id="UP000284842"/>
    </source>
</evidence>
<dbReference type="InParanoid" id="A0A409WPA7"/>
<gene>
    <name evidence="1" type="ORF">CVT24_000638</name>
</gene>